<dbReference type="InterPro" id="IPR029052">
    <property type="entry name" value="Metallo-depent_PP-like"/>
</dbReference>
<dbReference type="CDD" id="cd07381">
    <property type="entry name" value="MPP_CapA"/>
    <property type="match status" value="1"/>
</dbReference>
<keyword evidence="2" id="KW-0812">Transmembrane</keyword>
<feature type="domain" description="Capsule synthesis protein CapA" evidence="3">
    <location>
        <begin position="61"/>
        <end position="283"/>
    </location>
</feature>
<evidence type="ECO:0000256" key="2">
    <source>
        <dbReference type="SAM" id="Phobius"/>
    </source>
</evidence>
<dbReference type="InterPro" id="IPR019079">
    <property type="entry name" value="Capsule_synth_CapA"/>
</dbReference>
<reference evidence="4 5" key="1">
    <citation type="journal article" date="2016" name="Nat. Commun.">
        <title>Thousands of microbial genomes shed light on interconnected biogeochemical processes in an aquifer system.</title>
        <authorList>
            <person name="Anantharaman K."/>
            <person name="Brown C.T."/>
            <person name="Hug L.A."/>
            <person name="Sharon I."/>
            <person name="Castelle C.J."/>
            <person name="Probst A.J."/>
            <person name="Thomas B.C."/>
            <person name="Singh A."/>
            <person name="Wilkins M.J."/>
            <person name="Karaoz U."/>
            <person name="Brodie E.L."/>
            <person name="Williams K.H."/>
            <person name="Hubbard S.S."/>
            <person name="Banfield J.F."/>
        </authorList>
    </citation>
    <scope>NUCLEOTIDE SEQUENCE [LARGE SCALE GENOMIC DNA]</scope>
</reference>
<evidence type="ECO:0000313" key="4">
    <source>
        <dbReference type="EMBL" id="OGY83107.1"/>
    </source>
</evidence>
<sequence>MKTLLWWVCGVVVISIITTGVGMMSIAGFVNDHSDSTSLTVAQESASASTGVQENQQPNTHIFAMGDIMLGRYVETLIEKNGPGYPFEDVRDMLRGYDMVIANLEGPVVDDAPQTPNGSLQFSFPTTAMDVLTSAHVTHVSLANNHTLNYGRNGYEETVERLKNAGIAPYGDPSEIDEAHVYRGNTAGHEIILIGFLDLQKIDTSKLIELISSYPEESFVIATPHWGSEYSLQSNASQQNLAHELIDAGTDVVIGHHPHVVQEIELYNGKFIFYSLGNAVFDQYFSEETQKGLGVEILLNNRGAEYTLHPLTSERSQLQLMADDDARAFLKGLSRRSTKAPQDQIIAGTVVQTDGDSTPAKASTP</sequence>
<comment type="caution">
    <text evidence="4">The sequence shown here is derived from an EMBL/GenBank/DDBJ whole genome shotgun (WGS) entry which is preliminary data.</text>
</comment>
<organism evidence="4 5">
    <name type="scientific">Candidatus Kerfeldbacteria bacterium RIFCSPLOWO2_01_FULL_48_11</name>
    <dbReference type="NCBI Taxonomy" id="1798543"/>
    <lineage>
        <taxon>Bacteria</taxon>
        <taxon>Candidatus Kerfeldiibacteriota</taxon>
    </lineage>
</organism>
<proteinExistence type="inferred from homology"/>
<dbReference type="EMBL" id="MHKE01000015">
    <property type="protein sequence ID" value="OGY83107.1"/>
    <property type="molecule type" value="Genomic_DNA"/>
</dbReference>
<comment type="similarity">
    <text evidence="1">Belongs to the CapA family.</text>
</comment>
<dbReference type="InterPro" id="IPR052169">
    <property type="entry name" value="CW_Biosynth-Accessory"/>
</dbReference>
<evidence type="ECO:0000313" key="5">
    <source>
        <dbReference type="Proteomes" id="UP000179164"/>
    </source>
</evidence>
<dbReference type="Pfam" id="PF09587">
    <property type="entry name" value="PGA_cap"/>
    <property type="match status" value="1"/>
</dbReference>
<dbReference type="STRING" id="1798543.A2898_02405"/>
<dbReference type="Gene3D" id="3.60.21.10">
    <property type="match status" value="1"/>
</dbReference>
<dbReference type="PANTHER" id="PTHR33393:SF11">
    <property type="entry name" value="POLYGLUTAMINE SYNTHESIS ACCESSORY PROTEIN RV0574C-RELATED"/>
    <property type="match status" value="1"/>
</dbReference>
<name>A0A1G2B4F5_9BACT</name>
<dbReference type="Proteomes" id="UP000179164">
    <property type="component" value="Unassembled WGS sequence"/>
</dbReference>
<feature type="transmembrane region" description="Helical" evidence="2">
    <location>
        <begin position="5"/>
        <end position="30"/>
    </location>
</feature>
<accession>A0A1G2B4F5</accession>
<evidence type="ECO:0000259" key="3">
    <source>
        <dbReference type="SMART" id="SM00854"/>
    </source>
</evidence>
<evidence type="ECO:0000256" key="1">
    <source>
        <dbReference type="ARBA" id="ARBA00005662"/>
    </source>
</evidence>
<dbReference type="AlphaFoldDB" id="A0A1G2B4F5"/>
<keyword evidence="2" id="KW-1133">Transmembrane helix</keyword>
<dbReference type="PANTHER" id="PTHR33393">
    <property type="entry name" value="POLYGLUTAMINE SYNTHESIS ACCESSORY PROTEIN RV0574C-RELATED"/>
    <property type="match status" value="1"/>
</dbReference>
<dbReference type="SUPFAM" id="SSF56300">
    <property type="entry name" value="Metallo-dependent phosphatases"/>
    <property type="match status" value="1"/>
</dbReference>
<gene>
    <name evidence="4" type="ORF">A2898_02405</name>
</gene>
<dbReference type="SMART" id="SM00854">
    <property type="entry name" value="PGA_cap"/>
    <property type="match status" value="1"/>
</dbReference>
<keyword evidence="2" id="KW-0472">Membrane</keyword>
<protein>
    <recommendedName>
        <fullName evidence="3">Capsule synthesis protein CapA domain-containing protein</fullName>
    </recommendedName>
</protein>